<name>A0ABR3FVB2_9AGAR</name>
<feature type="compositionally biased region" description="Polar residues" evidence="1">
    <location>
        <begin position="186"/>
        <end position="199"/>
    </location>
</feature>
<feature type="compositionally biased region" description="Polar residues" evidence="1">
    <location>
        <begin position="111"/>
        <end position="120"/>
    </location>
</feature>
<dbReference type="EMBL" id="JBAHYK010000065">
    <property type="protein sequence ID" value="KAL0579276.1"/>
    <property type="molecule type" value="Genomic_DNA"/>
</dbReference>
<keyword evidence="3" id="KW-1185">Reference proteome</keyword>
<dbReference type="Proteomes" id="UP001465976">
    <property type="component" value="Unassembled WGS sequence"/>
</dbReference>
<gene>
    <name evidence="2" type="ORF">V5O48_002730</name>
</gene>
<accession>A0ABR3FVB2</accession>
<protein>
    <submittedName>
        <fullName evidence="2">Uncharacterized protein</fullName>
    </submittedName>
</protein>
<feature type="compositionally biased region" description="Low complexity" evidence="1">
    <location>
        <begin position="101"/>
        <end position="110"/>
    </location>
</feature>
<comment type="caution">
    <text evidence="2">The sequence shown here is derived from an EMBL/GenBank/DDBJ whole genome shotgun (WGS) entry which is preliminary data.</text>
</comment>
<reference evidence="2 3" key="1">
    <citation type="submission" date="2024-02" db="EMBL/GenBank/DDBJ databases">
        <title>A draft genome for the cacao thread blight pathogen Marasmius crinis-equi.</title>
        <authorList>
            <person name="Cohen S.P."/>
            <person name="Baruah I.K."/>
            <person name="Amoako-Attah I."/>
            <person name="Bukari Y."/>
            <person name="Meinhardt L.W."/>
            <person name="Bailey B.A."/>
        </authorList>
    </citation>
    <scope>NUCLEOTIDE SEQUENCE [LARGE SCALE GENOMIC DNA]</scope>
    <source>
        <strain evidence="2 3">GH-76</strain>
    </source>
</reference>
<feature type="compositionally biased region" description="Polar residues" evidence="1">
    <location>
        <begin position="213"/>
        <end position="222"/>
    </location>
</feature>
<sequence length="222" mass="25032">MDVDYCLTCQCHFESGPFNPYCSLECRPASSHQHRQLYECVDSYSDEDEFEEPIYHYVQDTSSSYIRQWAANVPSGAPPTRPSPITTTTTRHRSPSRPRPKLLTSLSRPPASTTSQSFHNAESPSSSESSIATPTDAPSPSLMKYVKGWVSPKHPHKQFHPPPSSSSPPASEADDEPQVWWIPESSRASYTSQAMPISTQKRRSEHDRYGDYQPQSSLRGRW</sequence>
<proteinExistence type="predicted"/>
<feature type="compositionally biased region" description="Basic residues" evidence="1">
    <location>
        <begin position="90"/>
        <end position="100"/>
    </location>
</feature>
<evidence type="ECO:0000256" key="1">
    <source>
        <dbReference type="SAM" id="MobiDB-lite"/>
    </source>
</evidence>
<organism evidence="2 3">
    <name type="scientific">Marasmius crinis-equi</name>
    <dbReference type="NCBI Taxonomy" id="585013"/>
    <lineage>
        <taxon>Eukaryota</taxon>
        <taxon>Fungi</taxon>
        <taxon>Dikarya</taxon>
        <taxon>Basidiomycota</taxon>
        <taxon>Agaricomycotina</taxon>
        <taxon>Agaricomycetes</taxon>
        <taxon>Agaricomycetidae</taxon>
        <taxon>Agaricales</taxon>
        <taxon>Marasmiineae</taxon>
        <taxon>Marasmiaceae</taxon>
        <taxon>Marasmius</taxon>
    </lineage>
</organism>
<feature type="region of interest" description="Disordered" evidence="1">
    <location>
        <begin position="72"/>
        <end position="139"/>
    </location>
</feature>
<feature type="region of interest" description="Disordered" evidence="1">
    <location>
        <begin position="152"/>
        <end position="222"/>
    </location>
</feature>
<evidence type="ECO:0000313" key="3">
    <source>
        <dbReference type="Proteomes" id="UP001465976"/>
    </source>
</evidence>
<evidence type="ECO:0000313" key="2">
    <source>
        <dbReference type="EMBL" id="KAL0579276.1"/>
    </source>
</evidence>